<evidence type="ECO:0000256" key="6">
    <source>
        <dbReference type="SAM" id="MobiDB-lite"/>
    </source>
</evidence>
<dbReference type="InterPro" id="IPR042231">
    <property type="entry name" value="Cho/carn_acyl_trans_2"/>
</dbReference>
<dbReference type="GO" id="GO:0009437">
    <property type="term" value="P:carnitine metabolic process"/>
    <property type="evidence" value="ECO:0007669"/>
    <property type="project" value="TreeGrafter"/>
</dbReference>
<sequence length="787" mass="87491">MVAEVTEQLRVLDTQISALSDLESNTNLQSSMVPDAEGTTDTSCKSTKTSITYGAQSGLPPLPIPSLEETLNKFIRHLEPLQSKDDHERSKQTVMDFLQKDGPRLQKLLVDYDKRKRASGEIGSYVEEFWNESYLAPDSSVVLNLNPFFVLEDSPDPKIAKDPIRRASVLCFVAIKMVSQLRFETLKPDQFRGKALCMDQFRALFATARIPAKQITDTIQTWPDSRHVAVLCCSQIYIFEALWEDGHLAVDEGDIVDILGAIQADAKEADPYQTSKSAIGLLTSMGRNQWADARDKIRKTSKRNEEALELIDSALFVLVLDDYIPKNKHDAAANMLHGSYDLQKRAMDNTNDLTINYNDTEQFQAGSCSNRWYDKMQIIVCGDGTAGINFEHSAVDGHTALRFVSDMYAETVVQFARSITKQIHSSDTVPHVVQAKVQRAMSTLNAAGKPSLDVAPKKIGFDLGDATTREIFYAETALGDEILACDIRVLEFKDFGKEFIVSNKMSPDSFVQLSMMLAYYRLYGQLVCTYEPVLTKTFYHGRTEAMRSATMEAKNCCEIFCNTSSSCEEKAGAMRLATQVHSQLVKECARGKGVDRHLFALKCIAERRRETIPFFESEAWKVLGYTILSTSNCGNPSLRLFGFGPVVPDGFGVGYIIKDRSIYYSISSKHRQTSRYARTLEVTLRDMAATLQSQSQSTSLSSPTRRLMRGHRANGTFAIVRAVGSPSNDDNEGGATTTIGEMQTLRSSSATLRDNWGELTPRSSPKASRQDHVAQIDASAAPSLPTM</sequence>
<evidence type="ECO:0000256" key="5">
    <source>
        <dbReference type="RuleBase" id="RU003801"/>
    </source>
</evidence>
<accession>A0AAD2CFI8</accession>
<evidence type="ECO:0000259" key="7">
    <source>
        <dbReference type="Pfam" id="PF00755"/>
    </source>
</evidence>
<comment type="caution">
    <text evidence="8">The sequence shown here is derived from an EMBL/GenBank/DDBJ whole genome shotgun (WGS) entry which is preliminary data.</text>
</comment>
<keyword evidence="2 5" id="KW-0808">Transferase</keyword>
<feature type="active site" description="Proton acceptor" evidence="4">
    <location>
        <position position="392"/>
    </location>
</feature>
<dbReference type="InterPro" id="IPR023213">
    <property type="entry name" value="CAT-like_dom_sf"/>
</dbReference>
<proteinExistence type="inferred from homology"/>
<dbReference type="SUPFAM" id="SSF52777">
    <property type="entry name" value="CoA-dependent acyltransferases"/>
    <property type="match status" value="2"/>
</dbReference>
<feature type="domain" description="Choline/carnitine acyltransferase" evidence="7">
    <location>
        <begin position="62"/>
        <end position="681"/>
    </location>
</feature>
<dbReference type="PROSITE" id="PS00440">
    <property type="entry name" value="ACYLTRANSF_C_2"/>
    <property type="match status" value="1"/>
</dbReference>
<name>A0AAD2CFI8_9STRA</name>
<dbReference type="Gene3D" id="3.30.559.10">
    <property type="entry name" value="Chloramphenicol acetyltransferase-like domain"/>
    <property type="match status" value="1"/>
</dbReference>
<dbReference type="PANTHER" id="PTHR22589">
    <property type="entry name" value="CARNITINE O-ACYLTRANSFERASE"/>
    <property type="match status" value="1"/>
</dbReference>
<dbReference type="Pfam" id="PF00755">
    <property type="entry name" value="Carn_acyltransf"/>
    <property type="match status" value="1"/>
</dbReference>
<dbReference type="InterPro" id="IPR000542">
    <property type="entry name" value="Carn_acyl_trans"/>
</dbReference>
<comment type="similarity">
    <text evidence="1 5">Belongs to the carnitine/choline acetyltransferase family.</text>
</comment>
<feature type="region of interest" description="Disordered" evidence="6">
    <location>
        <begin position="755"/>
        <end position="787"/>
    </location>
</feature>
<organism evidence="8 9">
    <name type="scientific">Cylindrotheca closterium</name>
    <dbReference type="NCBI Taxonomy" id="2856"/>
    <lineage>
        <taxon>Eukaryota</taxon>
        <taxon>Sar</taxon>
        <taxon>Stramenopiles</taxon>
        <taxon>Ochrophyta</taxon>
        <taxon>Bacillariophyta</taxon>
        <taxon>Bacillariophyceae</taxon>
        <taxon>Bacillariophycidae</taxon>
        <taxon>Bacillariales</taxon>
        <taxon>Bacillariaceae</taxon>
        <taxon>Cylindrotheca</taxon>
    </lineage>
</organism>
<evidence type="ECO:0000313" key="9">
    <source>
        <dbReference type="Proteomes" id="UP001295423"/>
    </source>
</evidence>
<evidence type="ECO:0000313" key="8">
    <source>
        <dbReference type="EMBL" id="CAJ1933312.1"/>
    </source>
</evidence>
<dbReference type="InterPro" id="IPR039551">
    <property type="entry name" value="Cho/carn_acyl_trans"/>
</dbReference>
<dbReference type="GO" id="GO:0004092">
    <property type="term" value="F:carnitine O-acetyltransferase activity"/>
    <property type="evidence" value="ECO:0007669"/>
    <property type="project" value="TreeGrafter"/>
</dbReference>
<dbReference type="PANTHER" id="PTHR22589:SF29">
    <property type="entry name" value="MITOCHONDRIAL CARNITINE O-ACETYLTRANSFERASE-RELATED"/>
    <property type="match status" value="1"/>
</dbReference>
<protein>
    <recommendedName>
        <fullName evidence="7">Choline/carnitine acyltransferase domain-containing protein</fullName>
    </recommendedName>
</protein>
<keyword evidence="9" id="KW-1185">Reference proteome</keyword>
<dbReference type="GO" id="GO:0005739">
    <property type="term" value="C:mitochondrion"/>
    <property type="evidence" value="ECO:0007669"/>
    <property type="project" value="TreeGrafter"/>
</dbReference>
<evidence type="ECO:0000256" key="2">
    <source>
        <dbReference type="ARBA" id="ARBA00022679"/>
    </source>
</evidence>
<evidence type="ECO:0000256" key="4">
    <source>
        <dbReference type="PIRSR" id="PIRSR600542-1"/>
    </source>
</evidence>
<keyword evidence="3 5" id="KW-0012">Acyltransferase</keyword>
<dbReference type="Gene3D" id="3.30.559.70">
    <property type="entry name" value="Choline/Carnitine o-acyltransferase, domain 2"/>
    <property type="match status" value="1"/>
</dbReference>
<reference evidence="8" key="1">
    <citation type="submission" date="2023-08" db="EMBL/GenBank/DDBJ databases">
        <authorList>
            <person name="Audoor S."/>
            <person name="Bilcke G."/>
        </authorList>
    </citation>
    <scope>NUCLEOTIDE SEQUENCE</scope>
</reference>
<evidence type="ECO:0000256" key="3">
    <source>
        <dbReference type="ARBA" id="ARBA00023315"/>
    </source>
</evidence>
<gene>
    <name evidence="8" type="ORF">CYCCA115_LOCUS3254</name>
</gene>
<evidence type="ECO:0000256" key="1">
    <source>
        <dbReference type="ARBA" id="ARBA00005232"/>
    </source>
</evidence>
<dbReference type="Proteomes" id="UP001295423">
    <property type="component" value="Unassembled WGS sequence"/>
</dbReference>
<dbReference type="AlphaFoldDB" id="A0AAD2CFI8"/>
<dbReference type="EMBL" id="CAKOGP040000258">
    <property type="protein sequence ID" value="CAJ1933312.1"/>
    <property type="molecule type" value="Genomic_DNA"/>
</dbReference>